<keyword evidence="4" id="KW-0694">RNA-binding</keyword>
<dbReference type="AlphaFoldDB" id="A0A1Q3F3E7"/>
<dbReference type="InterPro" id="IPR036085">
    <property type="entry name" value="PAZ_dom_sf"/>
</dbReference>
<proteinExistence type="inferred from homology"/>
<dbReference type="GO" id="GO:0003743">
    <property type="term" value="F:translation initiation factor activity"/>
    <property type="evidence" value="ECO:0007669"/>
    <property type="project" value="UniProtKB-KW"/>
</dbReference>
<feature type="compositionally biased region" description="Gly residues" evidence="7">
    <location>
        <begin position="117"/>
        <end position="126"/>
    </location>
</feature>
<evidence type="ECO:0000313" key="10">
    <source>
        <dbReference type="EMBL" id="JAV22092.1"/>
    </source>
</evidence>
<evidence type="ECO:0000256" key="2">
    <source>
        <dbReference type="ARBA" id="ARBA00022473"/>
    </source>
</evidence>
<dbReference type="SUPFAM" id="SSF53098">
    <property type="entry name" value="Ribonuclease H-like"/>
    <property type="match status" value="1"/>
</dbReference>
<reference evidence="10" key="1">
    <citation type="submission" date="2017-01" db="EMBL/GenBank/DDBJ databases">
        <title>A deep insight into the sialotranscriptome of adult male and female Cluex tarsalis mosquitoes.</title>
        <authorList>
            <person name="Ribeiro J.M."/>
            <person name="Moreira F."/>
            <person name="Bernard K.A."/>
            <person name="Calvo E."/>
        </authorList>
    </citation>
    <scope>NUCLEOTIDE SEQUENCE</scope>
    <source>
        <strain evidence="10">Kern County</strain>
        <tissue evidence="10">Salivary glands</tissue>
    </source>
</reference>
<dbReference type="CDD" id="cd04658">
    <property type="entry name" value="Piwi_piwi-like_Euk"/>
    <property type="match status" value="1"/>
</dbReference>
<keyword evidence="10" id="KW-0396">Initiation factor</keyword>
<dbReference type="SMART" id="SM00950">
    <property type="entry name" value="Piwi"/>
    <property type="match status" value="1"/>
</dbReference>
<keyword evidence="10" id="KW-0648">Protein biosynthesis</keyword>
<evidence type="ECO:0000259" key="9">
    <source>
        <dbReference type="PROSITE" id="PS50822"/>
    </source>
</evidence>
<keyword evidence="3" id="KW-0963">Cytoplasm</keyword>
<feature type="compositionally biased region" description="Polar residues" evidence="7">
    <location>
        <begin position="56"/>
        <end position="69"/>
    </location>
</feature>
<dbReference type="FunFam" id="2.170.260.10:FF:000003">
    <property type="entry name" value="Piwi-like RNA-mediated gene silencing 2"/>
    <property type="match status" value="1"/>
</dbReference>
<dbReference type="Pfam" id="PF02171">
    <property type="entry name" value="Piwi"/>
    <property type="match status" value="1"/>
</dbReference>
<evidence type="ECO:0000256" key="7">
    <source>
        <dbReference type="SAM" id="MobiDB-lite"/>
    </source>
</evidence>
<evidence type="ECO:0000259" key="8">
    <source>
        <dbReference type="PROSITE" id="PS50821"/>
    </source>
</evidence>
<dbReference type="GO" id="GO:0043186">
    <property type="term" value="C:P granule"/>
    <property type="evidence" value="ECO:0007669"/>
    <property type="project" value="UniProtKB-ARBA"/>
</dbReference>
<organism evidence="10">
    <name type="scientific">Culex tarsalis</name>
    <name type="common">Encephalitis mosquito</name>
    <dbReference type="NCBI Taxonomy" id="7177"/>
    <lineage>
        <taxon>Eukaryota</taxon>
        <taxon>Metazoa</taxon>
        <taxon>Ecdysozoa</taxon>
        <taxon>Arthropoda</taxon>
        <taxon>Hexapoda</taxon>
        <taxon>Insecta</taxon>
        <taxon>Pterygota</taxon>
        <taxon>Neoptera</taxon>
        <taxon>Endopterygota</taxon>
        <taxon>Diptera</taxon>
        <taxon>Nematocera</taxon>
        <taxon>Culicoidea</taxon>
        <taxon>Culicidae</taxon>
        <taxon>Culicinae</taxon>
        <taxon>Culicini</taxon>
        <taxon>Culex</taxon>
        <taxon>Culex</taxon>
    </lineage>
</organism>
<dbReference type="Gene3D" id="3.30.420.10">
    <property type="entry name" value="Ribonuclease H-like superfamily/Ribonuclease H"/>
    <property type="match status" value="1"/>
</dbReference>
<dbReference type="CDD" id="cd02845">
    <property type="entry name" value="PAZ_piwi_like"/>
    <property type="match status" value="1"/>
</dbReference>
<dbReference type="SMART" id="SM00949">
    <property type="entry name" value="PAZ"/>
    <property type="match status" value="1"/>
</dbReference>
<feature type="domain" description="Piwi" evidence="9">
    <location>
        <begin position="599"/>
        <end position="898"/>
    </location>
</feature>
<dbReference type="InterPro" id="IPR036397">
    <property type="entry name" value="RNaseH_sf"/>
</dbReference>
<dbReference type="InterPro" id="IPR003165">
    <property type="entry name" value="Piwi"/>
</dbReference>
<evidence type="ECO:0000256" key="6">
    <source>
        <dbReference type="ARBA" id="ARBA00038291"/>
    </source>
</evidence>
<dbReference type="Pfam" id="PF02170">
    <property type="entry name" value="PAZ"/>
    <property type="match status" value="1"/>
</dbReference>
<feature type="compositionally biased region" description="Gly residues" evidence="7">
    <location>
        <begin position="28"/>
        <end position="45"/>
    </location>
</feature>
<evidence type="ECO:0000256" key="3">
    <source>
        <dbReference type="ARBA" id="ARBA00022490"/>
    </source>
</evidence>
<comment type="similarity">
    <text evidence="6">Belongs to the argonaute family. Piwi subfamily.</text>
</comment>
<keyword evidence="2" id="KW-0217">Developmental protein</keyword>
<keyword evidence="5" id="KW-0943">RNA-mediated gene silencing</keyword>
<dbReference type="GO" id="GO:0035194">
    <property type="term" value="P:regulatory ncRNA-mediated post-transcriptional gene silencing"/>
    <property type="evidence" value="ECO:0007669"/>
    <property type="project" value="UniProtKB-ARBA"/>
</dbReference>
<feature type="compositionally biased region" description="Polar residues" evidence="7">
    <location>
        <begin position="1"/>
        <end position="10"/>
    </location>
</feature>
<evidence type="ECO:0000256" key="5">
    <source>
        <dbReference type="ARBA" id="ARBA00023158"/>
    </source>
</evidence>
<evidence type="ECO:0000256" key="1">
    <source>
        <dbReference type="ARBA" id="ARBA00004496"/>
    </source>
</evidence>
<feature type="region of interest" description="Disordered" evidence="7">
    <location>
        <begin position="1"/>
        <end position="129"/>
    </location>
</feature>
<dbReference type="PROSITE" id="PS50821">
    <property type="entry name" value="PAZ"/>
    <property type="match status" value="1"/>
</dbReference>
<dbReference type="InterPro" id="IPR003100">
    <property type="entry name" value="PAZ_dom"/>
</dbReference>
<dbReference type="InterPro" id="IPR012337">
    <property type="entry name" value="RNaseH-like_sf"/>
</dbReference>
<dbReference type="GO" id="GO:0034587">
    <property type="term" value="P:piRNA processing"/>
    <property type="evidence" value="ECO:0007669"/>
    <property type="project" value="UniProtKB-ARBA"/>
</dbReference>
<dbReference type="GO" id="GO:0004521">
    <property type="term" value="F:RNA endonuclease activity"/>
    <property type="evidence" value="ECO:0007669"/>
    <property type="project" value="UniProtKB-ARBA"/>
</dbReference>
<dbReference type="PANTHER" id="PTHR22891">
    <property type="entry name" value="EUKARYOTIC TRANSLATION INITIATION FACTOR 2C"/>
    <property type="match status" value="1"/>
</dbReference>
<dbReference type="PROSITE" id="PS50822">
    <property type="entry name" value="PIWI"/>
    <property type="match status" value="1"/>
</dbReference>
<sequence length="912" mass="103287">MSDDQQQPECSSSSGGGRIRARGFVGASRGGRNGNGRPSGGGGWPGSEQQHHQRGQVGSFQHRQQQFQNYGAGRSPGGGPQASPQAGPVPVEEVSALVKQSSPSAHRSSERAFQRGGAAGGRGGMRGNRNLPEIVVTRKPGDMLSKHGSSGTPILLQANYFRVIRHEDERLFLYRVDFTPAVETRRAQNSIMYNLKPQIGGYLFDGTQLFTRNKLCDEEIQYETKYKANNEDYTIKLRRVGVVEGTNEAAFQVYNLMNRKAMGGLRLQLIGRNFFDPDAKVNLSQYKIDLYPGYITSIRQHEQDVLMCAELTHKVMRTDTCHDLFEKCMMNQRGNLQDNYKREVIGATVMTTYGSNKMYVVNDVDFSLSPESTFETRNGPITFFQYFRDRYNVTIKDRGQPMLVSRSKARDIRAGMPELIILVPELSRITGLSDEMRRDFHLMRGLAEHTRLAPDRRIARLEAFNQRLQFSKDSADTFRFWKTELDRRLVEVQGRVLAPETIFFHPQSDQYKMSAGDTAEWQMAFRDNPMYLTVSLTNWAIVIPGHIQQNVNQFLGCLYQVSRQMHFLVEEPRFVQIQNDSPVVYMETLNQLVQKDPQLIMCIVTNDKADRYAAIKKKCCVDRAVPTQVVKCKTITPKGGNARTLMSVATKIAIQLNCKLGGIPWIVKSPLSSVMCLGFDVCRDTKDRNKTYGALVASMYHGKHRFHPSFYSTVNQHANGAELSDSLALNVVKALRAYQQKFENNLPGRIVVYRDGVGDGDLQYVHEYEVGAIRDKIEAMYKASGMEAKFCFIVVTKRINTRLFNRKQNPVPGTIVDDVITLPERNDFYLVSQNVRQGTVSPTSYNVLYNDCGLDADKLQVYSFKQTHMYYNWSGTVQVPAVCQYAHKLAALAGQFLHQPPSTWLERKLYFL</sequence>
<dbReference type="EMBL" id="GFDL01012953">
    <property type="protein sequence ID" value="JAV22092.1"/>
    <property type="molecule type" value="Transcribed_RNA"/>
</dbReference>
<dbReference type="Gene3D" id="3.40.50.2300">
    <property type="match status" value="1"/>
</dbReference>
<dbReference type="GO" id="GO:0003723">
    <property type="term" value="F:RNA binding"/>
    <property type="evidence" value="ECO:0007669"/>
    <property type="project" value="UniProtKB-KW"/>
</dbReference>
<protein>
    <submittedName>
        <fullName evidence="10">Putative translation initiation factor 2c eif-2c</fullName>
    </submittedName>
</protein>
<dbReference type="Pfam" id="PF23278">
    <property type="entry name" value="Piwi_N"/>
    <property type="match status" value="1"/>
</dbReference>
<dbReference type="SUPFAM" id="SSF101690">
    <property type="entry name" value="PAZ domain"/>
    <property type="match status" value="1"/>
</dbReference>
<feature type="domain" description="PAZ" evidence="8">
    <location>
        <begin position="319"/>
        <end position="431"/>
    </location>
</feature>
<dbReference type="GO" id="GO:0061157">
    <property type="term" value="P:mRNA destabilization"/>
    <property type="evidence" value="ECO:0007669"/>
    <property type="project" value="UniProtKB-ARBA"/>
</dbReference>
<dbReference type="Gene3D" id="2.170.260.10">
    <property type="entry name" value="paz domain"/>
    <property type="match status" value="1"/>
</dbReference>
<feature type="compositionally biased region" description="Low complexity" evidence="7">
    <location>
        <begin position="81"/>
        <end position="91"/>
    </location>
</feature>
<accession>A0A1Q3F3E7</accession>
<name>A0A1Q3F3E7_CULTA</name>
<evidence type="ECO:0000256" key="4">
    <source>
        <dbReference type="ARBA" id="ARBA00022884"/>
    </source>
</evidence>
<comment type="subcellular location">
    <subcellularLocation>
        <location evidence="1">Cytoplasm</location>
    </subcellularLocation>
</comment>